<name>A0A1X7VBR1_AMPQE</name>
<organism evidence="1">
    <name type="scientific">Amphimedon queenslandica</name>
    <name type="common">Sponge</name>
    <dbReference type="NCBI Taxonomy" id="400682"/>
    <lineage>
        <taxon>Eukaryota</taxon>
        <taxon>Metazoa</taxon>
        <taxon>Porifera</taxon>
        <taxon>Demospongiae</taxon>
        <taxon>Heteroscleromorpha</taxon>
        <taxon>Haplosclerida</taxon>
        <taxon>Niphatidae</taxon>
        <taxon>Amphimedon</taxon>
    </lineage>
</organism>
<sequence length="46" mass="5015">MSPGTFGACVVSGIQFMIFCPKIRTRVATVITIGRRNILLLSELFG</sequence>
<dbReference type="AlphaFoldDB" id="A0A1X7VBR1"/>
<accession>A0A1X7VBR1</accession>
<dbReference type="EnsemblMetazoa" id="Aqu2.1.37179_001">
    <property type="protein sequence ID" value="Aqu2.1.37179_001"/>
    <property type="gene ID" value="Aqu2.1.37179"/>
</dbReference>
<dbReference type="InParanoid" id="A0A1X7VBR1"/>
<protein>
    <submittedName>
        <fullName evidence="1">Uncharacterized protein</fullName>
    </submittedName>
</protein>
<evidence type="ECO:0000313" key="1">
    <source>
        <dbReference type="EnsemblMetazoa" id="Aqu2.1.37179_001"/>
    </source>
</evidence>
<proteinExistence type="predicted"/>
<reference evidence="1" key="1">
    <citation type="submission" date="2017-05" db="UniProtKB">
        <authorList>
            <consortium name="EnsemblMetazoa"/>
        </authorList>
    </citation>
    <scope>IDENTIFICATION</scope>
</reference>